<dbReference type="GO" id="GO:0003677">
    <property type="term" value="F:DNA binding"/>
    <property type="evidence" value="ECO:0007669"/>
    <property type="project" value="InterPro"/>
</dbReference>
<feature type="domain" description="Antitoxin Xre-like helix-turn-helix" evidence="2">
    <location>
        <begin position="26"/>
        <end position="85"/>
    </location>
</feature>
<name>X1KNH5_9ZZZZ</name>
<dbReference type="Pfam" id="PF20432">
    <property type="entry name" value="Xre-like-HTH"/>
    <property type="match status" value="1"/>
</dbReference>
<feature type="domain" description="Antitoxin Xre/MbcA/ParS-like toxin-binding" evidence="1">
    <location>
        <begin position="91"/>
        <end position="140"/>
    </location>
</feature>
<dbReference type="EMBL" id="BARU01037019">
    <property type="protein sequence ID" value="GAH83563.1"/>
    <property type="molecule type" value="Genomic_DNA"/>
</dbReference>
<reference evidence="3" key="1">
    <citation type="journal article" date="2014" name="Front. Microbiol.">
        <title>High frequency of phylogenetically diverse reductive dehalogenase-homologous genes in deep subseafloor sedimentary metagenomes.</title>
        <authorList>
            <person name="Kawai M."/>
            <person name="Futagami T."/>
            <person name="Toyoda A."/>
            <person name="Takaki Y."/>
            <person name="Nishi S."/>
            <person name="Hori S."/>
            <person name="Arai W."/>
            <person name="Tsubouchi T."/>
            <person name="Morono Y."/>
            <person name="Uchiyama I."/>
            <person name="Ito T."/>
            <person name="Fujiyama A."/>
            <person name="Inagaki F."/>
            <person name="Takami H."/>
        </authorList>
    </citation>
    <scope>NUCLEOTIDE SEQUENCE</scope>
    <source>
        <strain evidence="3">Expedition CK06-06</strain>
    </source>
</reference>
<evidence type="ECO:0000259" key="2">
    <source>
        <dbReference type="Pfam" id="PF20432"/>
    </source>
</evidence>
<dbReference type="InterPro" id="IPR024467">
    <property type="entry name" value="Xre/MbcA/ParS-like_toxin-bd"/>
</dbReference>
<evidence type="ECO:0000313" key="3">
    <source>
        <dbReference type="EMBL" id="GAH83563.1"/>
    </source>
</evidence>
<evidence type="ECO:0000259" key="1">
    <source>
        <dbReference type="Pfam" id="PF09722"/>
    </source>
</evidence>
<dbReference type="InterPro" id="IPR011979">
    <property type="entry name" value="Antitox_Xre"/>
</dbReference>
<proteinExistence type="predicted"/>
<gene>
    <name evidence="3" type="ORF">S03H2_57733</name>
</gene>
<dbReference type="NCBIfam" id="TIGR02293">
    <property type="entry name" value="TAS_TIGR02293"/>
    <property type="match status" value="1"/>
</dbReference>
<protein>
    <submittedName>
        <fullName evidence="3">Uncharacterized protein</fullName>
    </submittedName>
</protein>
<sequence>MNSLTIERLLGGSEVLGHKIHTKMDLYELGKAGITKKALINLSQNINMSIGSISNILHIAERTLQRKKDFDLLNESISEHIIQIAEVYSRGNEVFDTIEDFQVWISASSKALGNKKPIELLSSRYGAQMVLDELGRIEYGVFS</sequence>
<dbReference type="InterPro" id="IPR046847">
    <property type="entry name" value="Xre-like_HTH"/>
</dbReference>
<comment type="caution">
    <text evidence="3">The sequence shown here is derived from an EMBL/GenBank/DDBJ whole genome shotgun (WGS) entry which is preliminary data.</text>
</comment>
<dbReference type="AlphaFoldDB" id="X1KNH5"/>
<dbReference type="Pfam" id="PF09722">
    <property type="entry name" value="Xre_MbcA_ParS_C"/>
    <property type="match status" value="1"/>
</dbReference>
<organism evidence="3">
    <name type="scientific">marine sediment metagenome</name>
    <dbReference type="NCBI Taxonomy" id="412755"/>
    <lineage>
        <taxon>unclassified sequences</taxon>
        <taxon>metagenomes</taxon>
        <taxon>ecological metagenomes</taxon>
    </lineage>
</organism>
<accession>X1KNH5</accession>